<dbReference type="Gene3D" id="3.40.50.720">
    <property type="entry name" value="NAD(P)-binding Rossmann-like Domain"/>
    <property type="match status" value="1"/>
</dbReference>
<evidence type="ECO:0008006" key="4">
    <source>
        <dbReference type="Google" id="ProtNLM"/>
    </source>
</evidence>
<dbReference type="PANTHER" id="PTHR43157:SF31">
    <property type="entry name" value="PHOSPHATIDYLINOSITOL-GLYCAN BIOSYNTHESIS CLASS F PROTEIN"/>
    <property type="match status" value="1"/>
</dbReference>
<reference evidence="3" key="1">
    <citation type="journal article" date="2015" name="Genome Announc.">
        <title>Draft whole-genome sequence of the biocontrol agent Trichoderma harzianum T6776.</title>
        <authorList>
            <person name="Baroncelli R."/>
            <person name="Piaggeschi G."/>
            <person name="Fiorini L."/>
            <person name="Bertolini E."/>
            <person name="Zapparata A."/>
            <person name="Pe M.E."/>
            <person name="Sarrocco S."/>
            <person name="Vannacci G."/>
        </authorList>
    </citation>
    <scope>NUCLEOTIDE SEQUENCE [LARGE SCALE GENOMIC DNA]</scope>
    <source>
        <strain evidence="3">T6776</strain>
    </source>
</reference>
<dbReference type="AlphaFoldDB" id="A0A0F9ZT82"/>
<name>A0A0F9ZT82_TRIHA</name>
<evidence type="ECO:0000256" key="1">
    <source>
        <dbReference type="ARBA" id="ARBA00023002"/>
    </source>
</evidence>
<proteinExistence type="predicted"/>
<accession>A0A0F9ZT82</accession>
<dbReference type="PANTHER" id="PTHR43157">
    <property type="entry name" value="PHOSPHATIDYLINOSITOL-GLYCAN BIOSYNTHESIS CLASS F PROTEIN-RELATED"/>
    <property type="match status" value="1"/>
</dbReference>
<comment type="caution">
    <text evidence="2">The sequence shown here is derived from an EMBL/GenBank/DDBJ whole genome shotgun (WGS) entry which is preliminary data.</text>
</comment>
<evidence type="ECO:0000313" key="2">
    <source>
        <dbReference type="EMBL" id="KKP03452.1"/>
    </source>
</evidence>
<organism evidence="2 3">
    <name type="scientific">Trichoderma harzianum</name>
    <name type="common">Hypocrea lixii</name>
    <dbReference type="NCBI Taxonomy" id="5544"/>
    <lineage>
        <taxon>Eukaryota</taxon>
        <taxon>Fungi</taxon>
        <taxon>Dikarya</taxon>
        <taxon>Ascomycota</taxon>
        <taxon>Pezizomycotina</taxon>
        <taxon>Sordariomycetes</taxon>
        <taxon>Hypocreomycetidae</taxon>
        <taxon>Hypocreales</taxon>
        <taxon>Hypocreaceae</taxon>
        <taxon>Trichoderma</taxon>
    </lineage>
</organism>
<dbReference type="OMA" id="GEIRPMA"/>
<gene>
    <name evidence="2" type="ORF">THAR02_04431</name>
</gene>
<dbReference type="InterPro" id="IPR002347">
    <property type="entry name" value="SDR_fam"/>
</dbReference>
<dbReference type="GO" id="GO:0016491">
    <property type="term" value="F:oxidoreductase activity"/>
    <property type="evidence" value="ECO:0007669"/>
    <property type="project" value="UniProtKB-KW"/>
</dbReference>
<dbReference type="SUPFAM" id="SSF51735">
    <property type="entry name" value="NAD(P)-binding Rossmann-fold domains"/>
    <property type="match status" value="1"/>
</dbReference>
<dbReference type="OrthoDB" id="191139at2759"/>
<dbReference type="Pfam" id="PF00106">
    <property type="entry name" value="adh_short"/>
    <property type="match status" value="1"/>
</dbReference>
<dbReference type="Proteomes" id="UP000034112">
    <property type="component" value="Unassembled WGS sequence"/>
</dbReference>
<keyword evidence="1" id="KW-0560">Oxidoreductase</keyword>
<protein>
    <recommendedName>
        <fullName evidence="4">Short-chain dehydrogenase</fullName>
    </recommendedName>
</protein>
<dbReference type="EMBL" id="JOKZ01000109">
    <property type="protein sequence ID" value="KKP03452.1"/>
    <property type="molecule type" value="Genomic_DNA"/>
</dbReference>
<dbReference type="InterPro" id="IPR036291">
    <property type="entry name" value="NAD(P)-bd_dom_sf"/>
</dbReference>
<dbReference type="PRINTS" id="PR00081">
    <property type="entry name" value="GDHRDH"/>
</dbReference>
<evidence type="ECO:0000313" key="3">
    <source>
        <dbReference type="Proteomes" id="UP000034112"/>
    </source>
</evidence>
<sequence>MAHPQFSITPEKEASTSQWLYRQLLAKTPPIAKDVTLAGKTAIVTGSNVGLGLETARQLLRLGLSKLILAVRSESKGKAAREEILADKDAGTGEIEVWSLDLDSYDSIIQFANRAKALERLDIAILNAGLFQAKEAFSSTGYEKCVQINYLSTVLLMTLLLGALKTKPGGSPGRLVLVSSDTAARARFKQSKSRPILATFKQKADKWDMQERYGTSKLLGQFYLTELAKKVPASVVTIDAVNPSFCYGTDLTRDGDGTLAGLLVNGFRRIVGKPPAVGALSLVHAAVSFGEEVHGQFTEDGEIRPMAPMIYKPEAEEIGKQLWDETMAELSFARIQESIDEVVTDEIFVKAVVEALRLSPDLEDQVFLAGRMGPEFVATACY</sequence>